<comment type="similarity">
    <text evidence="5">Belongs to the Maf family. YceF subfamily.</text>
</comment>
<comment type="subcellular location">
    <subcellularLocation>
        <location evidence="1 5">Cytoplasm</location>
    </subcellularLocation>
</comment>
<organism evidence="6 7">
    <name type="scientific">Aliikangiella coralliicola</name>
    <dbReference type="NCBI Taxonomy" id="2592383"/>
    <lineage>
        <taxon>Bacteria</taxon>
        <taxon>Pseudomonadati</taxon>
        <taxon>Pseudomonadota</taxon>
        <taxon>Gammaproteobacteria</taxon>
        <taxon>Oceanospirillales</taxon>
        <taxon>Pleioneaceae</taxon>
        <taxon>Aliikangiella</taxon>
    </lineage>
</organism>
<feature type="site" description="Important for substrate specificity" evidence="5">
    <location>
        <position position="71"/>
    </location>
</feature>
<comment type="function">
    <text evidence="5">Nucleoside triphosphate pyrophosphatase that hydrolyzes 7-methyl-GTP (m(7)GTP). May have a dual role in cell division arrest and in preventing the incorporation of modified nucleotides into cellular nucleic acids.</text>
</comment>
<dbReference type="GO" id="GO:0009117">
    <property type="term" value="P:nucleotide metabolic process"/>
    <property type="evidence" value="ECO:0007669"/>
    <property type="project" value="UniProtKB-KW"/>
</dbReference>
<dbReference type="NCBIfam" id="TIGR00172">
    <property type="entry name" value="maf"/>
    <property type="match status" value="1"/>
</dbReference>
<feature type="active site" description="Proton acceptor" evidence="5">
    <location>
        <position position="70"/>
    </location>
</feature>
<comment type="caution">
    <text evidence="5">Lacks conserved residue(s) required for the propagation of feature annotation.</text>
</comment>
<dbReference type="AlphaFoldDB" id="A0A545UD43"/>
<protein>
    <recommendedName>
        <fullName evidence="5">7-methyl-GTP pyrophosphatase</fullName>
        <shortName evidence="5">m(7)GTP pyrophosphatase</shortName>
        <ecNumber evidence="5">3.6.1.-</ecNumber>
    </recommendedName>
</protein>
<dbReference type="Proteomes" id="UP000315439">
    <property type="component" value="Unassembled WGS sequence"/>
</dbReference>
<dbReference type="PANTHER" id="PTHR43213">
    <property type="entry name" value="BIFUNCTIONAL DTTP/UTP PYROPHOSPHATASE/METHYLTRANSFERASE PROTEIN-RELATED"/>
    <property type="match status" value="1"/>
</dbReference>
<dbReference type="InterPro" id="IPR029001">
    <property type="entry name" value="ITPase-like_fam"/>
</dbReference>
<keyword evidence="4 5" id="KW-0546">Nucleotide metabolism</keyword>
<dbReference type="EMBL" id="VIKS01000008">
    <property type="protein sequence ID" value="TQV87382.1"/>
    <property type="molecule type" value="Genomic_DNA"/>
</dbReference>
<dbReference type="Gene3D" id="3.90.950.10">
    <property type="match status" value="1"/>
</dbReference>
<dbReference type="SUPFAM" id="SSF52972">
    <property type="entry name" value="ITPase-like"/>
    <property type="match status" value="1"/>
</dbReference>
<dbReference type="InterPro" id="IPR003697">
    <property type="entry name" value="Maf-like"/>
</dbReference>
<evidence type="ECO:0000256" key="1">
    <source>
        <dbReference type="ARBA" id="ARBA00004496"/>
    </source>
</evidence>
<comment type="catalytic activity">
    <reaction evidence="5">
        <text>N(7)-methyl-GTP + H2O = N(7)-methyl-GMP + diphosphate + H(+)</text>
        <dbReference type="Rhea" id="RHEA:58744"/>
        <dbReference type="ChEBI" id="CHEBI:15377"/>
        <dbReference type="ChEBI" id="CHEBI:15378"/>
        <dbReference type="ChEBI" id="CHEBI:33019"/>
        <dbReference type="ChEBI" id="CHEBI:58285"/>
        <dbReference type="ChEBI" id="CHEBI:87133"/>
    </reaction>
</comment>
<keyword evidence="2 5" id="KW-0963">Cytoplasm</keyword>
<dbReference type="RefSeq" id="WP_142894066.1">
    <property type="nucleotide sequence ID" value="NZ_ML660164.1"/>
</dbReference>
<dbReference type="PIRSF" id="PIRSF006305">
    <property type="entry name" value="Maf"/>
    <property type="match status" value="1"/>
</dbReference>
<gene>
    <name evidence="6" type="primary">maf</name>
    <name evidence="6" type="ORF">FLL46_13120</name>
</gene>
<dbReference type="PANTHER" id="PTHR43213:SF10">
    <property type="entry name" value="7-METHYL-GTP PYROPHOSPHATASE"/>
    <property type="match status" value="1"/>
</dbReference>
<keyword evidence="3 5" id="KW-0378">Hydrolase</keyword>
<sequence>MTQKLILASSSKYRANLLSRLNTNFSAIAPEIDESQQNKERPEDYVKRLSIEKANIIANEHESSWVIGSDQIAEFEGKMLGKPGNFDKALQQLISFSGKQVLFRTGLALVNISENVCHYKESKTSVHFKTLNQQKITEYLQHDKPYDCAGSFKIESRGATLFEKVQSDDPTSLEGLPLIELCLLFDRCNLNPLVDF</sequence>
<proteinExistence type="inferred from homology"/>
<comment type="cofactor">
    <cofactor evidence="5">
        <name>a divalent metal cation</name>
        <dbReference type="ChEBI" id="CHEBI:60240"/>
    </cofactor>
</comment>
<accession>A0A545UD43</accession>
<dbReference type="HAMAP" id="MF_00528">
    <property type="entry name" value="Maf"/>
    <property type="match status" value="1"/>
</dbReference>
<feature type="site" description="Important for substrate specificity" evidence="5">
    <location>
        <position position="155"/>
    </location>
</feature>
<reference evidence="6 7" key="1">
    <citation type="submission" date="2019-07" db="EMBL/GenBank/DDBJ databases">
        <title>Draft genome for Aliikangiella sp. M105.</title>
        <authorList>
            <person name="Wang G."/>
        </authorList>
    </citation>
    <scope>NUCLEOTIDE SEQUENCE [LARGE SCALE GENOMIC DNA]</scope>
    <source>
        <strain evidence="6 7">M105</strain>
    </source>
</reference>
<feature type="site" description="Important for substrate specificity" evidence="5">
    <location>
        <position position="13"/>
    </location>
</feature>
<name>A0A545UD43_9GAMM</name>
<evidence type="ECO:0000256" key="3">
    <source>
        <dbReference type="ARBA" id="ARBA00022801"/>
    </source>
</evidence>
<comment type="caution">
    <text evidence="6">The sequence shown here is derived from an EMBL/GenBank/DDBJ whole genome shotgun (WGS) entry which is preliminary data.</text>
</comment>
<dbReference type="EC" id="3.6.1.-" evidence="5"/>
<evidence type="ECO:0000313" key="7">
    <source>
        <dbReference type="Proteomes" id="UP000315439"/>
    </source>
</evidence>
<dbReference type="GO" id="GO:0047429">
    <property type="term" value="F:nucleoside triphosphate diphosphatase activity"/>
    <property type="evidence" value="ECO:0007669"/>
    <property type="project" value="InterPro"/>
</dbReference>
<dbReference type="CDD" id="cd00555">
    <property type="entry name" value="Maf"/>
    <property type="match status" value="1"/>
</dbReference>
<dbReference type="GO" id="GO:0005737">
    <property type="term" value="C:cytoplasm"/>
    <property type="evidence" value="ECO:0007669"/>
    <property type="project" value="UniProtKB-SubCell"/>
</dbReference>
<evidence type="ECO:0000256" key="4">
    <source>
        <dbReference type="ARBA" id="ARBA00023080"/>
    </source>
</evidence>
<evidence type="ECO:0000256" key="2">
    <source>
        <dbReference type="ARBA" id="ARBA00022490"/>
    </source>
</evidence>
<evidence type="ECO:0000256" key="5">
    <source>
        <dbReference type="HAMAP-Rule" id="MF_00528"/>
    </source>
</evidence>
<dbReference type="Pfam" id="PF02545">
    <property type="entry name" value="Maf"/>
    <property type="match status" value="1"/>
</dbReference>
<evidence type="ECO:0000313" key="6">
    <source>
        <dbReference type="EMBL" id="TQV87382.1"/>
    </source>
</evidence>
<dbReference type="OrthoDB" id="9813694at2"/>
<keyword evidence="7" id="KW-1185">Reference proteome</keyword>